<sequence>MDIKSFLKLVNRYKWIIIIVPIIAVVLTYFLVKKLPKQYSSESRISTGLLDPSKKVISEQTVDFFQVSQQFNSIMEKLQMKKMMDILSYHLILHELEQPRVGFRQYSEKIKELNKTQKQELAKIYRQRLINKSILTLEDNKGKYKLYDLIQSMGYGEKSLKDKLYIGHADMSDYISIEFISENPKLSAFVVNTLTTEFISNYTEDVSKNQNTSIALLDSLLKKKEQVMNEKNAALSGFKRNRGVLNLSEQSSSVNVQIAQAEAMRANAIRTIQSNVGAISIIESKLRGNDSYVAAPNRAENRTIVDLQNQLKSATNDFVDNGFKLGDQKRIDSLTRLINARGQKNSDDNIYNPQTSRQTLVAQKMTLEIELQRAKSSMSSINNELAALRAQYNSMVPYDAEIQNYERDADLALKDYTQALDRYNTSKTDQTIGLKLQIDQIGTIGNPLPSKAPLFVAASGFLSFFLCLSVVGVMFLMDRSILTSRQLELATKSNVIGSLNKLYDKERIARNIWNDKSDKPDYEMYKEHLRSTRFEILKAMEADESKILGVTSLAANEGKTFTCYSLAYAFAMTGRKILLIADEQPLEKADSTELVTAQNFQTFLQKKEFHTDDLITVMNKSAERNSLLEAQNIKSLRTGFDLLRKEFDIVIIDINSLHDVNISKEWLLFTEKNIAVFESGKSLNDTDHLLVDYIQKLPGFLGWIMNKIDLRKDV</sequence>
<dbReference type="SUPFAM" id="SSF52540">
    <property type="entry name" value="P-loop containing nucleoside triphosphate hydrolases"/>
    <property type="match status" value="1"/>
</dbReference>
<accession>A0A4U1C315</accession>
<dbReference type="OrthoDB" id="972983at2"/>
<dbReference type="Proteomes" id="UP000310477">
    <property type="component" value="Unassembled WGS sequence"/>
</dbReference>
<reference evidence="3 4" key="1">
    <citation type="submission" date="2019-04" db="EMBL/GenBank/DDBJ databases">
        <title>Pedobacter sp. AR-2-6 sp. nov., isolated from Arctic soil.</title>
        <authorList>
            <person name="Dahal R.H."/>
            <person name="Kim D.-U."/>
        </authorList>
    </citation>
    <scope>NUCLEOTIDE SEQUENCE [LARGE SCALE GENOMIC DNA]</scope>
    <source>
        <strain evidence="3 4">AR-2-6</strain>
    </source>
</reference>
<dbReference type="Gene3D" id="3.40.50.300">
    <property type="entry name" value="P-loop containing nucleotide triphosphate hydrolases"/>
    <property type="match status" value="1"/>
</dbReference>
<name>A0A4U1C315_9SPHI</name>
<evidence type="ECO:0000313" key="3">
    <source>
        <dbReference type="EMBL" id="TKB99665.1"/>
    </source>
</evidence>
<feature type="coiled-coil region" evidence="1">
    <location>
        <begin position="364"/>
        <end position="422"/>
    </location>
</feature>
<dbReference type="InterPro" id="IPR050445">
    <property type="entry name" value="Bact_polysacc_biosynth/exp"/>
</dbReference>
<feature type="transmembrane region" description="Helical" evidence="2">
    <location>
        <begin position="454"/>
        <end position="477"/>
    </location>
</feature>
<keyword evidence="1" id="KW-0175">Coiled coil</keyword>
<gene>
    <name evidence="3" type="ORF">FA045_12215</name>
</gene>
<keyword evidence="4" id="KW-1185">Reference proteome</keyword>
<protein>
    <submittedName>
        <fullName evidence="3">Lipopolysaccharide biosynthesis protein</fullName>
    </submittedName>
</protein>
<keyword evidence="2" id="KW-1133">Transmembrane helix</keyword>
<dbReference type="EMBL" id="SWBO01000006">
    <property type="protein sequence ID" value="TKB99665.1"/>
    <property type="molecule type" value="Genomic_DNA"/>
</dbReference>
<dbReference type="PANTHER" id="PTHR32309:SF31">
    <property type="entry name" value="CAPSULAR EXOPOLYSACCHARIDE FAMILY"/>
    <property type="match status" value="1"/>
</dbReference>
<dbReference type="AlphaFoldDB" id="A0A4U1C315"/>
<dbReference type="InterPro" id="IPR027417">
    <property type="entry name" value="P-loop_NTPase"/>
</dbReference>
<comment type="caution">
    <text evidence="3">The sequence shown here is derived from an EMBL/GenBank/DDBJ whole genome shotgun (WGS) entry which is preliminary data.</text>
</comment>
<organism evidence="3 4">
    <name type="scientific">Pedobacter cryotolerans</name>
    <dbReference type="NCBI Taxonomy" id="2571270"/>
    <lineage>
        <taxon>Bacteria</taxon>
        <taxon>Pseudomonadati</taxon>
        <taxon>Bacteroidota</taxon>
        <taxon>Sphingobacteriia</taxon>
        <taxon>Sphingobacteriales</taxon>
        <taxon>Sphingobacteriaceae</taxon>
        <taxon>Pedobacter</taxon>
    </lineage>
</organism>
<dbReference type="PANTHER" id="PTHR32309">
    <property type="entry name" value="TYROSINE-PROTEIN KINASE"/>
    <property type="match status" value="1"/>
</dbReference>
<evidence type="ECO:0000256" key="2">
    <source>
        <dbReference type="SAM" id="Phobius"/>
    </source>
</evidence>
<evidence type="ECO:0000256" key="1">
    <source>
        <dbReference type="SAM" id="Coils"/>
    </source>
</evidence>
<feature type="transmembrane region" description="Helical" evidence="2">
    <location>
        <begin position="12"/>
        <end position="32"/>
    </location>
</feature>
<keyword evidence="2" id="KW-0472">Membrane</keyword>
<keyword evidence="2" id="KW-0812">Transmembrane</keyword>
<proteinExistence type="predicted"/>
<evidence type="ECO:0000313" key="4">
    <source>
        <dbReference type="Proteomes" id="UP000310477"/>
    </source>
</evidence>
<dbReference type="RefSeq" id="WP_136877358.1">
    <property type="nucleotide sequence ID" value="NZ_SWBO01000006.1"/>
</dbReference>